<keyword evidence="3" id="KW-1185">Reference proteome</keyword>
<dbReference type="GeneID" id="43580480"/>
<evidence type="ECO:0000313" key="2">
    <source>
        <dbReference type="EMBL" id="VVT47333.1"/>
    </source>
</evidence>
<dbReference type="AlphaFoldDB" id="A0A5E8B7F9"/>
<protein>
    <recommendedName>
        <fullName evidence="4">FYVE-type domain-containing protein</fullName>
    </recommendedName>
</protein>
<evidence type="ECO:0000313" key="3">
    <source>
        <dbReference type="Proteomes" id="UP000398389"/>
    </source>
</evidence>
<feature type="region of interest" description="Disordered" evidence="1">
    <location>
        <begin position="24"/>
        <end position="52"/>
    </location>
</feature>
<name>A0A5E8B7F9_9ASCO</name>
<organism evidence="2 3">
    <name type="scientific">Magnusiomyces paraingens</name>
    <dbReference type="NCBI Taxonomy" id="2606893"/>
    <lineage>
        <taxon>Eukaryota</taxon>
        <taxon>Fungi</taxon>
        <taxon>Dikarya</taxon>
        <taxon>Ascomycota</taxon>
        <taxon>Saccharomycotina</taxon>
        <taxon>Dipodascomycetes</taxon>
        <taxon>Dipodascales</taxon>
        <taxon>Dipodascaceae</taxon>
        <taxon>Magnusiomyces</taxon>
    </lineage>
</organism>
<reference evidence="2 3" key="1">
    <citation type="submission" date="2019-09" db="EMBL/GenBank/DDBJ databases">
        <authorList>
            <person name="Brejova B."/>
        </authorList>
    </citation>
    <scope>NUCLEOTIDE SEQUENCE [LARGE SCALE GENOMIC DNA]</scope>
</reference>
<gene>
    <name evidence="2" type="ORF">SAPINGB_P001659</name>
</gene>
<evidence type="ECO:0000256" key="1">
    <source>
        <dbReference type="SAM" id="MobiDB-lite"/>
    </source>
</evidence>
<dbReference type="RefSeq" id="XP_031852271.1">
    <property type="nucleotide sequence ID" value="XM_031996380.1"/>
</dbReference>
<dbReference type="EMBL" id="CABVLU010000001">
    <property type="protein sequence ID" value="VVT47333.1"/>
    <property type="molecule type" value="Genomic_DNA"/>
</dbReference>
<dbReference type="SUPFAM" id="SSF57903">
    <property type="entry name" value="FYVE/PHD zinc finger"/>
    <property type="match status" value="1"/>
</dbReference>
<dbReference type="InterPro" id="IPR011011">
    <property type="entry name" value="Znf_FYVE_PHD"/>
</dbReference>
<proteinExistence type="predicted"/>
<sequence length="155" mass="17157">MSPNSQFPSTQYNNTQSSQFFQTQYPSHGLSTPPISPEKLQPQLQTGEGPSAKRALHTPLLSHLQQNTVRTMLSASRQMYLQQKHHQQPTSAILQQQVVPTFNCYDCGTPVSDDEYVVAREHTCGGCGNVVCERCSISGALYSTHDVDCLRCLGK</sequence>
<dbReference type="Proteomes" id="UP000398389">
    <property type="component" value="Unassembled WGS sequence"/>
</dbReference>
<accession>A0A5E8B7F9</accession>
<evidence type="ECO:0008006" key="4">
    <source>
        <dbReference type="Google" id="ProtNLM"/>
    </source>
</evidence>